<keyword evidence="3 9" id="KW-0812">Transmembrane</keyword>
<keyword evidence="6" id="KW-0325">Glycoprotein</keyword>
<comment type="similarity">
    <text evidence="2 9">Belongs to the tetraspanin (TM4SF) family.</text>
</comment>
<feature type="transmembrane region" description="Helical" evidence="9">
    <location>
        <begin position="213"/>
        <end position="233"/>
    </location>
</feature>
<feature type="transmembrane region" description="Helical" evidence="9">
    <location>
        <begin position="12"/>
        <end position="33"/>
    </location>
</feature>
<keyword evidence="10" id="KW-1185">Reference proteome</keyword>
<dbReference type="PIRSF" id="PIRSF002419">
    <property type="entry name" value="Tetraspanin"/>
    <property type="match status" value="1"/>
</dbReference>
<evidence type="ECO:0000256" key="5">
    <source>
        <dbReference type="ARBA" id="ARBA00023136"/>
    </source>
</evidence>
<evidence type="ECO:0000256" key="9">
    <source>
        <dbReference type="RuleBase" id="RU361218"/>
    </source>
</evidence>
<dbReference type="GO" id="GO:0012505">
    <property type="term" value="C:endomembrane system"/>
    <property type="evidence" value="ECO:0007669"/>
    <property type="project" value="UniProtKB-SubCell"/>
</dbReference>
<evidence type="ECO:0000256" key="8">
    <source>
        <dbReference type="ARBA" id="ARBA00054958"/>
    </source>
</evidence>
<evidence type="ECO:0000256" key="7">
    <source>
        <dbReference type="ARBA" id="ARBA00046464"/>
    </source>
</evidence>
<comment type="function">
    <text evidence="8">Structural component of specialized membrane microdomains known as tetraspanin-enriched microdomains (TERMs), which act as platforms for receptor clustering and signaling. Participates thereby in diverse biological functions such as cell signal transduction, adhesion, migration and protein trafficking. Regulates neuronal differentiation in response to NGF by facilitating NGF-mediated activation of NTRK1/TRKA receptor tyrosine kinase and subsequent downstream signaling pathways. Plays a role in the inhibition of TNFalpha-induced apoptosis. Mechanistically, inhibits the NF-kappa-B signaling pathway by blocking phosphorylation of CHUK. Also promotes the stability of the thiamine transporter 1/SLC19A2 in intestinal epithelial cells leading to an increase of thiamine uptake process.</text>
</comment>
<dbReference type="GO" id="GO:0005886">
    <property type="term" value="C:plasma membrane"/>
    <property type="evidence" value="ECO:0007669"/>
    <property type="project" value="TreeGrafter"/>
</dbReference>
<keyword evidence="5 9" id="KW-0472">Membrane</keyword>
<evidence type="ECO:0000256" key="1">
    <source>
        <dbReference type="ARBA" id="ARBA00004127"/>
    </source>
</evidence>
<sequence>MKVTRCLKLVSTFYSFLTLGGGATAGFGIWSQITKKPSEVLKTVDGTTFTKILSMGAPLLIAVGCIFALMGLIGFCGTLKKKSWMLLVFFLVVLIIFILQVMAAVFILLPNSVKENALSSLEVKFVESLKTKYGQEQSITDIWNNTMTKLKCCGYKGYDDFTSSAFVKKTSNYPTQCCSNDPNPICGKDKAKGENMRGCIHVLFDENIPISGALSFLIGIIEIVALIVSLKVYQCLRRLPDLPDPCENNL</sequence>
<proteinExistence type="inferred from homology"/>
<dbReference type="RefSeq" id="XP_026060699.1">
    <property type="nucleotide sequence ID" value="XM_026204914.1"/>
</dbReference>
<dbReference type="Proteomes" id="UP000515129">
    <property type="component" value="Chromosome 26"/>
</dbReference>
<dbReference type="OrthoDB" id="8813994at2759"/>
<dbReference type="KEGG" id="caua:113044737"/>
<evidence type="ECO:0000256" key="4">
    <source>
        <dbReference type="ARBA" id="ARBA00022989"/>
    </source>
</evidence>
<evidence type="ECO:0000256" key="6">
    <source>
        <dbReference type="ARBA" id="ARBA00023180"/>
    </source>
</evidence>
<evidence type="ECO:0000256" key="2">
    <source>
        <dbReference type="ARBA" id="ARBA00006840"/>
    </source>
</evidence>
<accession>A0A6P6JLN4</accession>
<organism evidence="10 11">
    <name type="scientific">Carassius auratus</name>
    <name type="common">Goldfish</name>
    <dbReference type="NCBI Taxonomy" id="7957"/>
    <lineage>
        <taxon>Eukaryota</taxon>
        <taxon>Metazoa</taxon>
        <taxon>Chordata</taxon>
        <taxon>Craniata</taxon>
        <taxon>Vertebrata</taxon>
        <taxon>Euteleostomi</taxon>
        <taxon>Actinopterygii</taxon>
        <taxon>Neopterygii</taxon>
        <taxon>Teleostei</taxon>
        <taxon>Ostariophysi</taxon>
        <taxon>Cypriniformes</taxon>
        <taxon>Cyprinidae</taxon>
        <taxon>Cyprininae</taxon>
        <taxon>Carassius</taxon>
    </lineage>
</organism>
<dbReference type="AlphaFoldDB" id="A0A6P6JLN4"/>
<dbReference type="InterPro" id="IPR008952">
    <property type="entry name" value="Tetraspanin_EC2_sf"/>
</dbReference>
<comment type="subunit">
    <text evidence="7">Interacts with SLC19A2. Interacts with NTRK1/TRKA.</text>
</comment>
<reference evidence="11" key="1">
    <citation type="submission" date="2025-08" db="UniProtKB">
        <authorList>
            <consortium name="RefSeq"/>
        </authorList>
    </citation>
    <scope>IDENTIFICATION</scope>
    <source>
        <strain evidence="11">Wakin</strain>
        <tissue evidence="11">Muscle</tissue>
    </source>
</reference>
<evidence type="ECO:0000313" key="10">
    <source>
        <dbReference type="Proteomes" id="UP000515129"/>
    </source>
</evidence>
<evidence type="ECO:0000313" key="11">
    <source>
        <dbReference type="RefSeq" id="XP_026060699.1"/>
    </source>
</evidence>
<dbReference type="PANTHER" id="PTHR19282:SF216">
    <property type="entry name" value="TETRASPANIN-1"/>
    <property type="match status" value="1"/>
</dbReference>
<dbReference type="InterPro" id="IPR018499">
    <property type="entry name" value="Tetraspanin/Peripherin"/>
</dbReference>
<gene>
    <name evidence="11" type="primary">LOC113044737</name>
</gene>
<dbReference type="PANTHER" id="PTHR19282">
    <property type="entry name" value="TETRASPANIN"/>
    <property type="match status" value="1"/>
</dbReference>
<evidence type="ECO:0000256" key="3">
    <source>
        <dbReference type="ARBA" id="ARBA00022692"/>
    </source>
</evidence>
<protein>
    <recommendedName>
        <fullName evidence="9">Tetraspanin</fullName>
    </recommendedName>
</protein>
<dbReference type="Gene3D" id="1.10.1450.10">
    <property type="entry name" value="Tetraspanin"/>
    <property type="match status" value="1"/>
</dbReference>
<dbReference type="GeneID" id="113044737"/>
<feature type="transmembrane region" description="Helical" evidence="9">
    <location>
        <begin position="53"/>
        <end position="77"/>
    </location>
</feature>
<comment type="subcellular location">
    <subcellularLocation>
        <location evidence="1">Endomembrane system</location>
        <topology evidence="1">Multi-pass membrane protein</topology>
    </subcellularLocation>
    <subcellularLocation>
        <location evidence="9">Membrane</location>
        <topology evidence="9">Multi-pass membrane protein</topology>
    </subcellularLocation>
</comment>
<feature type="transmembrane region" description="Helical" evidence="9">
    <location>
        <begin position="84"/>
        <end position="109"/>
    </location>
</feature>
<name>A0A6P6JLN4_CARAU</name>
<dbReference type="InterPro" id="IPR000301">
    <property type="entry name" value="Tetraspanin_animals"/>
</dbReference>
<dbReference type="PRINTS" id="PR00259">
    <property type="entry name" value="TMFOUR"/>
</dbReference>
<keyword evidence="4 9" id="KW-1133">Transmembrane helix</keyword>
<dbReference type="Pfam" id="PF00335">
    <property type="entry name" value="Tetraspanin"/>
    <property type="match status" value="1"/>
</dbReference>
<dbReference type="SUPFAM" id="SSF48652">
    <property type="entry name" value="Tetraspanin"/>
    <property type="match status" value="1"/>
</dbReference>